<gene>
    <name evidence="6" type="primary">ppk2</name>
    <name evidence="6" type="ORF">H0I76_06955</name>
</gene>
<comment type="subunit">
    <text evidence="4">Homotetramer.</text>
</comment>
<dbReference type="RefSeq" id="WP_200608649.1">
    <property type="nucleotide sequence ID" value="NZ_JAEHHL010000002.1"/>
</dbReference>
<dbReference type="PIRSF" id="PIRSF028756">
    <property type="entry name" value="PPK2_prd"/>
    <property type="match status" value="1"/>
</dbReference>
<organism evidence="6 7">
    <name type="scientific">Thermohalobaculum xanthum</name>
    <dbReference type="NCBI Taxonomy" id="2753746"/>
    <lineage>
        <taxon>Bacteria</taxon>
        <taxon>Pseudomonadati</taxon>
        <taxon>Pseudomonadota</taxon>
        <taxon>Alphaproteobacteria</taxon>
        <taxon>Rhodobacterales</taxon>
        <taxon>Paracoccaceae</taxon>
        <taxon>Thermohalobaculum</taxon>
    </lineage>
</organism>
<dbReference type="SUPFAM" id="SSF52540">
    <property type="entry name" value="P-loop containing nucleoside triphosphate hydrolases"/>
    <property type="match status" value="1"/>
</dbReference>
<dbReference type="Proteomes" id="UP000655420">
    <property type="component" value="Unassembled WGS sequence"/>
</dbReference>
<name>A0A8J7SEF7_9RHOB</name>
<comment type="similarity">
    <text evidence="1 4">Belongs to the polyphosphate kinase 2 (PPK2) family. Class I subfamily.</text>
</comment>
<dbReference type="EC" id="2.7.4.-" evidence="4"/>
<evidence type="ECO:0000313" key="6">
    <source>
        <dbReference type="EMBL" id="MBK0398922.1"/>
    </source>
</evidence>
<dbReference type="Gene3D" id="3.40.50.300">
    <property type="entry name" value="P-loop containing nucleotide triphosphate hydrolases"/>
    <property type="match status" value="1"/>
</dbReference>
<dbReference type="GO" id="GO:0006793">
    <property type="term" value="P:phosphorus metabolic process"/>
    <property type="evidence" value="ECO:0007669"/>
    <property type="project" value="InterPro"/>
</dbReference>
<reference evidence="6" key="1">
    <citation type="submission" date="2020-12" db="EMBL/GenBank/DDBJ databases">
        <title>Bacterial taxonomy.</title>
        <authorList>
            <person name="Pan X."/>
        </authorList>
    </citation>
    <scope>NUCLEOTIDE SEQUENCE</scope>
    <source>
        <strain evidence="6">M0105</strain>
    </source>
</reference>
<proteinExistence type="inferred from homology"/>
<comment type="function">
    <text evidence="4">Uses inorganic polyphosphate (polyP) as a donor to convert GDP to GTP or ADP to ATP.</text>
</comment>
<dbReference type="InterPro" id="IPR016898">
    <property type="entry name" value="Polyphosphate_phosphotransfera"/>
</dbReference>
<dbReference type="InterPro" id="IPR022486">
    <property type="entry name" value="PPK2_PA0141"/>
</dbReference>
<evidence type="ECO:0000259" key="5">
    <source>
        <dbReference type="Pfam" id="PF03976"/>
    </source>
</evidence>
<keyword evidence="7" id="KW-1185">Reference proteome</keyword>
<dbReference type="PANTHER" id="PTHR34383">
    <property type="entry name" value="POLYPHOSPHATE:AMP PHOSPHOTRANSFERASE-RELATED"/>
    <property type="match status" value="1"/>
</dbReference>
<accession>A0A8J7SEF7</accession>
<dbReference type="PANTHER" id="PTHR34383:SF1">
    <property type="entry name" value="ADP-POLYPHOSPHATE PHOSPHOTRANSFERASE"/>
    <property type="match status" value="1"/>
</dbReference>
<dbReference type="NCBIfam" id="TIGR03707">
    <property type="entry name" value="PPK2_P_aer"/>
    <property type="match status" value="1"/>
</dbReference>
<dbReference type="InterPro" id="IPR027417">
    <property type="entry name" value="P-loop_NTPase"/>
</dbReference>
<comment type="caution">
    <text evidence="6">The sequence shown here is derived from an EMBL/GenBank/DDBJ whole genome shotgun (WGS) entry which is preliminary data.</text>
</comment>
<dbReference type="EMBL" id="JAEHHL010000002">
    <property type="protein sequence ID" value="MBK0398922.1"/>
    <property type="molecule type" value="Genomic_DNA"/>
</dbReference>
<dbReference type="GO" id="GO:0008976">
    <property type="term" value="F:polyphosphate kinase activity"/>
    <property type="evidence" value="ECO:0007669"/>
    <property type="project" value="UniProtKB-UniRule"/>
</dbReference>
<feature type="domain" description="Polyphosphate kinase-2-related" evidence="5">
    <location>
        <begin position="49"/>
        <end position="274"/>
    </location>
</feature>
<dbReference type="AlphaFoldDB" id="A0A8J7SEF7"/>
<evidence type="ECO:0000256" key="1">
    <source>
        <dbReference type="ARBA" id="ARBA00009924"/>
    </source>
</evidence>
<evidence type="ECO:0000256" key="3">
    <source>
        <dbReference type="ARBA" id="ARBA00022777"/>
    </source>
</evidence>
<protein>
    <recommendedName>
        <fullName evidence="4">ADP/GDP-polyphosphate phosphotransferase</fullName>
        <ecNumber evidence="4">2.7.4.-</ecNumber>
    </recommendedName>
    <alternativeName>
        <fullName evidence="4">Polyphosphate kinase PPK2</fullName>
    </alternativeName>
</protein>
<evidence type="ECO:0000256" key="4">
    <source>
        <dbReference type="RuleBase" id="RU369062"/>
    </source>
</evidence>
<keyword evidence="3 4" id="KW-0418">Kinase</keyword>
<dbReference type="Pfam" id="PF03976">
    <property type="entry name" value="PPK2"/>
    <property type="match status" value="1"/>
</dbReference>
<keyword evidence="2 4" id="KW-0808">Transferase</keyword>
<evidence type="ECO:0000313" key="7">
    <source>
        <dbReference type="Proteomes" id="UP000655420"/>
    </source>
</evidence>
<dbReference type="InterPro" id="IPR022488">
    <property type="entry name" value="PPK2-related"/>
</dbReference>
<sequence>MGDEVFAKPFDGAISAYYGDGFPAPLRRRIRDAKKGEILADSYPHESRMDSKAYEKRMAELQIELVKLQYWARASGARIAVVFEGRDAAGKGGSIKRFTENLNPRGARVVALSKPSDIERGQWYFQRYIQHLPGPGEIVLFDRSWYNRAVVERVFGFSSDEERALFYEQVNEFEHMLVKDGIRFFKIWLTVSRAEQMRRMLAREADPLKQWKLSTIDVEGLRRWNDYSVAITDMFRHTHSVHAPWHVVRADDKRRARIATQQVVLSAIEYEHRDKDVAQRPDSAIVAGPEIMPAGES</sequence>
<evidence type="ECO:0000256" key="2">
    <source>
        <dbReference type="ARBA" id="ARBA00022679"/>
    </source>
</evidence>